<evidence type="ECO:0000313" key="3">
    <source>
        <dbReference type="EMBL" id="KAF1961743.1"/>
    </source>
</evidence>
<dbReference type="NCBIfam" id="TIGR01489">
    <property type="entry name" value="DKMTPPase-SF"/>
    <property type="match status" value="1"/>
</dbReference>
<dbReference type="Proteomes" id="UP000800035">
    <property type="component" value="Unassembled WGS sequence"/>
</dbReference>
<dbReference type="InterPro" id="IPR050849">
    <property type="entry name" value="HAD-like_hydrolase_phosphatase"/>
</dbReference>
<organism evidence="3 4">
    <name type="scientific">Byssothecium circinans</name>
    <dbReference type="NCBI Taxonomy" id="147558"/>
    <lineage>
        <taxon>Eukaryota</taxon>
        <taxon>Fungi</taxon>
        <taxon>Dikarya</taxon>
        <taxon>Ascomycota</taxon>
        <taxon>Pezizomycotina</taxon>
        <taxon>Dothideomycetes</taxon>
        <taxon>Pleosporomycetidae</taxon>
        <taxon>Pleosporales</taxon>
        <taxon>Massarineae</taxon>
        <taxon>Massarinaceae</taxon>
        <taxon>Byssothecium</taxon>
    </lineage>
</organism>
<dbReference type="PANTHER" id="PTHR28181:SF2">
    <property type="entry name" value="PHOSPHORIC MONOESTER HYDROLASE"/>
    <property type="match status" value="1"/>
</dbReference>
<keyword evidence="4" id="KW-1185">Reference proteome</keyword>
<dbReference type="InterPro" id="IPR036412">
    <property type="entry name" value="HAD-like_sf"/>
</dbReference>
<evidence type="ECO:0000313" key="4">
    <source>
        <dbReference type="Proteomes" id="UP000800035"/>
    </source>
</evidence>
<dbReference type="NCBIfam" id="TIGR01488">
    <property type="entry name" value="HAD-SF-IB"/>
    <property type="match status" value="1"/>
</dbReference>
<feature type="transmembrane region" description="Helical" evidence="2">
    <location>
        <begin position="92"/>
        <end position="114"/>
    </location>
</feature>
<gene>
    <name evidence="3" type="ORF">CC80DRAFT_436037</name>
</gene>
<name>A0A6A5U998_9PLEO</name>
<dbReference type="Gene3D" id="3.40.50.1000">
    <property type="entry name" value="HAD superfamily/HAD-like"/>
    <property type="match status" value="1"/>
</dbReference>
<dbReference type="Gene3D" id="3.90.1470.20">
    <property type="match status" value="1"/>
</dbReference>
<evidence type="ECO:0000256" key="1">
    <source>
        <dbReference type="ARBA" id="ARBA00022801"/>
    </source>
</evidence>
<protein>
    <submittedName>
        <fullName evidence="3">Phosphoserine phosphatase</fullName>
    </submittedName>
</protein>
<dbReference type="GO" id="GO:0016791">
    <property type="term" value="F:phosphatase activity"/>
    <property type="evidence" value="ECO:0007669"/>
    <property type="project" value="InterPro"/>
</dbReference>
<dbReference type="EMBL" id="ML976980">
    <property type="protein sequence ID" value="KAF1961743.1"/>
    <property type="molecule type" value="Genomic_DNA"/>
</dbReference>
<keyword evidence="1" id="KW-0378">Hydrolase</keyword>
<dbReference type="SUPFAM" id="SSF56784">
    <property type="entry name" value="HAD-like"/>
    <property type="match status" value="1"/>
</dbReference>
<sequence>MPFPDYLDRNPRIIFFTDFDGTVTTDDMCDWLVATDGYGSQKLRESSQAVVDGTMHFRDASQEQLESITIGFDKCVEKAMAHVQLDKHFLDFYNWATLVSIPIVILSGGLVPLIEATLKQFMEHELHGIEVVANSIAVKDGFKSVNEDGGAWRVQFRDNSIYGNDKAQAIKPYAKHRKTMAEADKPILLFAGDGISDLSAAGYTDLLFAKQGEDLIEYCKRQQLPFIEFQDWASILKTTQDLYYGKKSVAEVVAEKY</sequence>
<dbReference type="AlphaFoldDB" id="A0A6A5U998"/>
<keyword evidence="2" id="KW-0812">Transmembrane</keyword>
<reference evidence="3" key="1">
    <citation type="journal article" date="2020" name="Stud. Mycol.">
        <title>101 Dothideomycetes genomes: a test case for predicting lifestyles and emergence of pathogens.</title>
        <authorList>
            <person name="Haridas S."/>
            <person name="Albert R."/>
            <person name="Binder M."/>
            <person name="Bloem J."/>
            <person name="Labutti K."/>
            <person name="Salamov A."/>
            <person name="Andreopoulos B."/>
            <person name="Baker S."/>
            <person name="Barry K."/>
            <person name="Bills G."/>
            <person name="Bluhm B."/>
            <person name="Cannon C."/>
            <person name="Castanera R."/>
            <person name="Culley D."/>
            <person name="Daum C."/>
            <person name="Ezra D."/>
            <person name="Gonzalez J."/>
            <person name="Henrissat B."/>
            <person name="Kuo A."/>
            <person name="Liang C."/>
            <person name="Lipzen A."/>
            <person name="Lutzoni F."/>
            <person name="Magnuson J."/>
            <person name="Mondo S."/>
            <person name="Nolan M."/>
            <person name="Ohm R."/>
            <person name="Pangilinan J."/>
            <person name="Park H.-J."/>
            <person name="Ramirez L."/>
            <person name="Alfaro M."/>
            <person name="Sun H."/>
            <person name="Tritt A."/>
            <person name="Yoshinaga Y."/>
            <person name="Zwiers L.-H."/>
            <person name="Turgeon B."/>
            <person name="Goodwin S."/>
            <person name="Spatafora J."/>
            <person name="Crous P."/>
            <person name="Grigoriev I."/>
        </authorList>
    </citation>
    <scope>NUCLEOTIDE SEQUENCE</scope>
    <source>
        <strain evidence="3">CBS 675.92</strain>
    </source>
</reference>
<dbReference type="Pfam" id="PF12710">
    <property type="entry name" value="HAD"/>
    <property type="match status" value="1"/>
</dbReference>
<dbReference type="PANTHER" id="PTHR28181">
    <property type="entry name" value="UPF0655 PROTEIN YCR015C"/>
    <property type="match status" value="1"/>
</dbReference>
<accession>A0A6A5U998</accession>
<dbReference type="OrthoDB" id="10014216at2759"/>
<keyword evidence="2" id="KW-1133">Transmembrane helix</keyword>
<proteinExistence type="predicted"/>
<keyword evidence="2" id="KW-0472">Membrane</keyword>
<evidence type="ECO:0000256" key="2">
    <source>
        <dbReference type="SAM" id="Phobius"/>
    </source>
</evidence>
<dbReference type="InterPro" id="IPR023214">
    <property type="entry name" value="HAD_sf"/>
</dbReference>
<dbReference type="InterPro" id="IPR006384">
    <property type="entry name" value="HAD_hydro_PyrdxlP_Pase-like"/>
</dbReference>